<dbReference type="InterPro" id="IPR051789">
    <property type="entry name" value="Bact_Polyamine_Transport"/>
</dbReference>
<proteinExistence type="inferred from homology"/>
<dbReference type="Pfam" id="PF13416">
    <property type="entry name" value="SBP_bac_8"/>
    <property type="match status" value="1"/>
</dbReference>
<keyword evidence="7 8" id="KW-0472">Membrane</keyword>
<feature type="transmembrane region" description="Helical" evidence="8">
    <location>
        <begin position="55"/>
        <end position="82"/>
    </location>
</feature>
<dbReference type="Gene3D" id="1.10.3720.10">
    <property type="entry name" value="MetI-like"/>
    <property type="match status" value="1"/>
</dbReference>
<dbReference type="Pfam" id="PF00528">
    <property type="entry name" value="BPD_transp_1"/>
    <property type="match status" value="1"/>
</dbReference>
<dbReference type="KEGG" id="seri:SERIO_v1c01530"/>
<dbReference type="GO" id="GO:0042597">
    <property type="term" value="C:periplasmic space"/>
    <property type="evidence" value="ECO:0007669"/>
    <property type="project" value="InterPro"/>
</dbReference>
<dbReference type="PROSITE" id="PS50928">
    <property type="entry name" value="ABC_TM1"/>
    <property type="match status" value="1"/>
</dbReference>
<evidence type="ECO:0000256" key="7">
    <source>
        <dbReference type="ARBA" id="ARBA00023136"/>
    </source>
</evidence>
<dbReference type="Proteomes" id="UP000035661">
    <property type="component" value="Chromosome"/>
</dbReference>
<dbReference type="RefSeq" id="WP_047791024.1">
    <property type="nucleotide sequence ID" value="NZ_CP011856.1"/>
</dbReference>
<evidence type="ECO:0000313" key="10">
    <source>
        <dbReference type="EMBL" id="AKM53748.1"/>
    </source>
</evidence>
<evidence type="ECO:0000256" key="5">
    <source>
        <dbReference type="ARBA" id="ARBA00022692"/>
    </source>
</evidence>
<dbReference type="EMBL" id="CP011856">
    <property type="protein sequence ID" value="AKM53748.1"/>
    <property type="molecule type" value="Genomic_DNA"/>
</dbReference>
<dbReference type="InterPro" id="IPR000515">
    <property type="entry name" value="MetI-like"/>
</dbReference>
<accession>A0A0H3XGV9</accession>
<feature type="transmembrane region" description="Helical" evidence="8">
    <location>
        <begin position="103"/>
        <end position="121"/>
    </location>
</feature>
<evidence type="ECO:0000256" key="3">
    <source>
        <dbReference type="ARBA" id="ARBA00022448"/>
    </source>
</evidence>
<keyword evidence="11" id="KW-1185">Reference proteome</keyword>
<sequence length="869" mass="98561">MRNFLKSSYMGIILLFIYVPIVILILFSFNNSDSMGIFTGFSDRWYHELSQQQSFLQSIIISVFTAVIATLVSTILGTLAAIGLSRARKVTQKMTLSITNIPLINADIITAVSLMMLFIALGAKFGFLTLVLAHISFDVPYVIITVLPRLRKIDPRLIEASLDLGAKPSQTLWKIILPILKPAIISAAAIAFAMSFDDFIISYFTGGDDVNVATFIYTMKRIKPFVNAFGTICIAIIGFVIIGWNGWNIYKASHEKFRKEMLKGTYKDKTMLRYEMRLAMLYHSLNNQALTDEKVKERLRTKIIYWEDKYAKGLAWAKNKKNNFILKEERRETISEISRNKFRWFTKTWKPITLVVICTGSIGLLTGVYITNNIYDLVVANWSGYITDSVLNGFQQKYHVKVKYVVYDSNETLYNKLYTTKYDVMVPSDYMVAKLGGQGDLAKIDYTKLNAVDPNFHLVKPNPTFDGNIAGYDVKFNQWFNDKNVDVNYYQNNNIQFYNTCLNTNDKKPPASCFDKNKTAMINNGLLGIQNKNKIASPAINASITDYNIPLFWGDMSLVIRPSADNIAFVRNILNEENKHLPGTVAKFGVSEQAWTADRQQYIINDVYDPKNVTYSNGISWDILWKAAQAGKRVLLNNDYKNLFMMASEKNRQQVLPTTQQEVDQDFNDLKTLLKYNNVALKNDEIINDVGDGRFDFAFMYNGDAIAADAGDNGEGGFANSGQGGSDHKLLITHPRFAKYDPTQEKFTNIEGTNIWSDNFVIAKNSSHQDLAYKFINYVIQHQAELTENSGYTSPYQQVMDYEINPVVTPGTEPGPMLDYNREYVPVSKWDSTLNNYVSDPIAADGPFYNGSLDDYLVNKYNILIASKN</sequence>
<dbReference type="GO" id="GO:0015846">
    <property type="term" value="P:polyamine transport"/>
    <property type="evidence" value="ECO:0007669"/>
    <property type="project" value="InterPro"/>
</dbReference>
<dbReference type="PANTHER" id="PTHR43848:SF2">
    <property type="entry name" value="PUTRESCINE TRANSPORT SYSTEM PERMEASE PROTEIN POTI"/>
    <property type="match status" value="1"/>
</dbReference>
<evidence type="ECO:0000256" key="4">
    <source>
        <dbReference type="ARBA" id="ARBA00022475"/>
    </source>
</evidence>
<dbReference type="InterPro" id="IPR035906">
    <property type="entry name" value="MetI-like_sf"/>
</dbReference>
<evidence type="ECO:0000313" key="11">
    <source>
        <dbReference type="Proteomes" id="UP000035661"/>
    </source>
</evidence>
<feature type="transmembrane region" description="Helical" evidence="8">
    <location>
        <begin position="127"/>
        <end position="147"/>
    </location>
</feature>
<dbReference type="InterPro" id="IPR001188">
    <property type="entry name" value="Sperm_putr-bd"/>
</dbReference>
<evidence type="ECO:0000256" key="8">
    <source>
        <dbReference type="RuleBase" id="RU363032"/>
    </source>
</evidence>
<evidence type="ECO:0000256" key="1">
    <source>
        <dbReference type="ARBA" id="ARBA00004651"/>
    </source>
</evidence>
<dbReference type="GO" id="GO:0005886">
    <property type="term" value="C:plasma membrane"/>
    <property type="evidence" value="ECO:0007669"/>
    <property type="project" value="UniProtKB-SubCell"/>
</dbReference>
<feature type="domain" description="ABC transmembrane type-1" evidence="9">
    <location>
        <begin position="59"/>
        <end position="244"/>
    </location>
</feature>
<dbReference type="GO" id="GO:0055085">
    <property type="term" value="P:transmembrane transport"/>
    <property type="evidence" value="ECO:0007669"/>
    <property type="project" value="InterPro"/>
</dbReference>
<dbReference type="CDD" id="cd06261">
    <property type="entry name" value="TM_PBP2"/>
    <property type="match status" value="1"/>
</dbReference>
<dbReference type="AlphaFoldDB" id="A0A0H3XGV9"/>
<feature type="transmembrane region" description="Helical" evidence="8">
    <location>
        <begin position="12"/>
        <end position="29"/>
    </location>
</feature>
<feature type="transmembrane region" description="Helical" evidence="8">
    <location>
        <begin position="183"/>
        <end position="205"/>
    </location>
</feature>
<dbReference type="InterPro" id="IPR006059">
    <property type="entry name" value="SBP"/>
</dbReference>
<comment type="subcellular location">
    <subcellularLocation>
        <location evidence="1 8">Cell membrane</location>
        <topology evidence="1 8">Multi-pass membrane protein</topology>
    </subcellularLocation>
</comment>
<dbReference type="PATRIC" id="fig|743698.3.peg.155"/>
<organism evidence="10 11">
    <name type="scientific">Spiroplasma eriocheiris</name>
    <dbReference type="NCBI Taxonomy" id="315358"/>
    <lineage>
        <taxon>Bacteria</taxon>
        <taxon>Bacillati</taxon>
        <taxon>Mycoplasmatota</taxon>
        <taxon>Mollicutes</taxon>
        <taxon>Entomoplasmatales</taxon>
        <taxon>Spiroplasmataceae</taxon>
        <taxon>Spiroplasma</taxon>
    </lineage>
</organism>
<keyword evidence="6 8" id="KW-1133">Transmembrane helix</keyword>
<keyword evidence="3 8" id="KW-0813">Transport</keyword>
<reference evidence="10 11" key="1">
    <citation type="journal article" date="2015" name="Genome Biol. Evol.">
        <title>Found and Lost: The Fates of Horizontally Acquired Genes in Arthropod-Symbiotic Spiroplasma.</title>
        <authorList>
            <person name="Lo W.S."/>
            <person name="Gasparich G.E."/>
            <person name="Kuo C.H."/>
        </authorList>
    </citation>
    <scope>NUCLEOTIDE SEQUENCE [LARGE SCALE GENOMIC DNA]</scope>
    <source>
        <strain evidence="11">TDA-040725-5</strain>
    </source>
</reference>
<dbReference type="SUPFAM" id="SSF53850">
    <property type="entry name" value="Periplasmic binding protein-like II"/>
    <property type="match status" value="1"/>
</dbReference>
<evidence type="ECO:0000256" key="6">
    <source>
        <dbReference type="ARBA" id="ARBA00022989"/>
    </source>
</evidence>
<evidence type="ECO:0000256" key="2">
    <source>
        <dbReference type="ARBA" id="ARBA00007069"/>
    </source>
</evidence>
<dbReference type="PANTHER" id="PTHR43848">
    <property type="entry name" value="PUTRESCINE TRANSPORT SYSTEM PERMEASE PROTEIN POTI"/>
    <property type="match status" value="1"/>
</dbReference>
<dbReference type="PRINTS" id="PR00909">
    <property type="entry name" value="SPERMDNBNDNG"/>
</dbReference>
<keyword evidence="4" id="KW-1003">Cell membrane</keyword>
<reference evidence="11" key="2">
    <citation type="submission" date="2015-06" db="EMBL/GenBank/DDBJ databases">
        <title>Complete genome sequence of Spiroplasma eriocheiris TDA-040725-5 (DSM 21848).</title>
        <authorList>
            <person name="Lo W.-S."/>
            <person name="Kuo C.-H."/>
        </authorList>
    </citation>
    <scope>NUCLEOTIDE SEQUENCE [LARGE SCALE GENOMIC DNA]</scope>
    <source>
        <strain evidence="11">TDA-040725-5</strain>
    </source>
</reference>
<name>A0A0H3XGV9_9MOLU</name>
<dbReference type="Pfam" id="PF02030">
    <property type="entry name" value="Lipoprotein_8"/>
    <property type="match status" value="1"/>
</dbReference>
<evidence type="ECO:0000259" key="9">
    <source>
        <dbReference type="PROSITE" id="PS50928"/>
    </source>
</evidence>
<feature type="transmembrane region" description="Helical" evidence="8">
    <location>
        <begin position="351"/>
        <end position="370"/>
    </location>
</feature>
<protein>
    <submittedName>
        <fullName evidence="10">Spermidine/putrescine ABC transporter permease</fullName>
    </submittedName>
</protein>
<keyword evidence="5 8" id="KW-0812">Transmembrane</keyword>
<dbReference type="STRING" id="315358.SERIO_v1c01530"/>
<gene>
    <name evidence="10" type="primary">potC</name>
    <name evidence="10" type="ORF">SERIO_v1c01530</name>
</gene>
<comment type="similarity">
    <text evidence="2">Belongs to the binding-protein-dependent transport system permease family. CysTW subfamily.</text>
</comment>
<dbReference type="SUPFAM" id="SSF161098">
    <property type="entry name" value="MetI-like"/>
    <property type="match status" value="1"/>
</dbReference>
<dbReference type="GO" id="GO:0019808">
    <property type="term" value="F:polyamine binding"/>
    <property type="evidence" value="ECO:0007669"/>
    <property type="project" value="InterPro"/>
</dbReference>
<feature type="transmembrane region" description="Helical" evidence="8">
    <location>
        <begin position="225"/>
        <end position="250"/>
    </location>
</feature>
<dbReference type="Gene3D" id="3.40.190.10">
    <property type="entry name" value="Periplasmic binding protein-like II"/>
    <property type="match status" value="2"/>
</dbReference>